<dbReference type="EMBL" id="SMOL01000695">
    <property type="protein sequence ID" value="KAB2603204.1"/>
    <property type="molecule type" value="Genomic_DNA"/>
</dbReference>
<dbReference type="InterPro" id="IPR036397">
    <property type="entry name" value="RNaseH_sf"/>
</dbReference>
<keyword evidence="3" id="KW-1185">Reference proteome</keyword>
<dbReference type="OrthoDB" id="1751350at2759"/>
<evidence type="ECO:0000259" key="1">
    <source>
        <dbReference type="Pfam" id="PF13456"/>
    </source>
</evidence>
<dbReference type="InterPro" id="IPR052929">
    <property type="entry name" value="RNase_H-like_EbsB-rel"/>
</dbReference>
<reference evidence="2 3" key="3">
    <citation type="submission" date="2019-11" db="EMBL/GenBank/DDBJ databases">
        <title>A de novo genome assembly of a pear dwarfing rootstock.</title>
        <authorList>
            <person name="Wang F."/>
            <person name="Wang J."/>
            <person name="Li S."/>
            <person name="Zhang Y."/>
            <person name="Fang M."/>
            <person name="Ma L."/>
            <person name="Zhao Y."/>
            <person name="Jiang S."/>
        </authorList>
    </citation>
    <scope>NUCLEOTIDE SEQUENCE [LARGE SCALE GENOMIC DNA]</scope>
    <source>
        <strain evidence="2">S2</strain>
        <tissue evidence="2">Leaf</tissue>
    </source>
</reference>
<dbReference type="Proteomes" id="UP000327157">
    <property type="component" value="Chromosome 10"/>
</dbReference>
<sequence length="288" mass="33206">MEQIKKVQIGDPSCDDQFIWPLEKRCKYTVKSGYHWIHSREAPIRHRRSSLLVSINKQVWKSIWKLEVHPKIRFFMWQILHRALATRCNAIFNQKTMLPLQVIHKINCGHAAFMEANKRSNMVDVGSGTSPRNQANLIRDSQSISVWSPPEISWYKVNVDANSNGKFIAARKQSILAEGVQEAEAKAILEGCKLANHLDLCNSIYQGRWEAVPVLWKAMQLKGSFQQCRWSWVPRSANMVAHRLAFAKCWFLIIPELKNPKMSNYTWVEKPPSSIVHILNKDGLPCPH</sequence>
<dbReference type="PANTHER" id="PTHR47074:SF73">
    <property type="entry name" value="OS04G0448401 PROTEIN"/>
    <property type="match status" value="1"/>
</dbReference>
<name>A0A5N5FY27_9ROSA</name>
<dbReference type="CDD" id="cd06222">
    <property type="entry name" value="RNase_H_like"/>
    <property type="match status" value="1"/>
</dbReference>
<organism evidence="2 3">
    <name type="scientific">Pyrus ussuriensis x Pyrus communis</name>
    <dbReference type="NCBI Taxonomy" id="2448454"/>
    <lineage>
        <taxon>Eukaryota</taxon>
        <taxon>Viridiplantae</taxon>
        <taxon>Streptophyta</taxon>
        <taxon>Embryophyta</taxon>
        <taxon>Tracheophyta</taxon>
        <taxon>Spermatophyta</taxon>
        <taxon>Magnoliopsida</taxon>
        <taxon>eudicotyledons</taxon>
        <taxon>Gunneridae</taxon>
        <taxon>Pentapetalae</taxon>
        <taxon>rosids</taxon>
        <taxon>fabids</taxon>
        <taxon>Rosales</taxon>
        <taxon>Rosaceae</taxon>
        <taxon>Amygdaloideae</taxon>
        <taxon>Maleae</taxon>
        <taxon>Pyrus</taxon>
    </lineage>
</organism>
<evidence type="ECO:0000313" key="2">
    <source>
        <dbReference type="EMBL" id="KAB2603204.1"/>
    </source>
</evidence>
<protein>
    <submittedName>
        <fullName evidence="2">Ribonuclease H protein</fullName>
    </submittedName>
</protein>
<comment type="caution">
    <text evidence="2">The sequence shown here is derived from an EMBL/GenBank/DDBJ whole genome shotgun (WGS) entry which is preliminary data.</text>
</comment>
<proteinExistence type="predicted"/>
<dbReference type="PANTHER" id="PTHR47074">
    <property type="entry name" value="BNAC02G40300D PROTEIN"/>
    <property type="match status" value="1"/>
</dbReference>
<feature type="domain" description="RNase H type-1" evidence="1">
    <location>
        <begin position="213"/>
        <end position="245"/>
    </location>
</feature>
<dbReference type="AlphaFoldDB" id="A0A5N5FY27"/>
<reference evidence="2 3" key="1">
    <citation type="submission" date="2019-09" db="EMBL/GenBank/DDBJ databases">
        <authorList>
            <person name="Ou C."/>
        </authorList>
    </citation>
    <scope>NUCLEOTIDE SEQUENCE [LARGE SCALE GENOMIC DNA]</scope>
    <source>
        <strain evidence="2">S2</strain>
        <tissue evidence="2">Leaf</tissue>
    </source>
</reference>
<dbReference type="GO" id="GO:0003676">
    <property type="term" value="F:nucleic acid binding"/>
    <property type="evidence" value="ECO:0007669"/>
    <property type="project" value="InterPro"/>
</dbReference>
<dbReference type="GO" id="GO:0004523">
    <property type="term" value="F:RNA-DNA hybrid ribonuclease activity"/>
    <property type="evidence" value="ECO:0007669"/>
    <property type="project" value="InterPro"/>
</dbReference>
<dbReference type="InterPro" id="IPR002156">
    <property type="entry name" value="RNaseH_domain"/>
</dbReference>
<dbReference type="InterPro" id="IPR044730">
    <property type="entry name" value="RNase_H-like_dom_plant"/>
</dbReference>
<reference evidence="3" key="2">
    <citation type="submission" date="2019-10" db="EMBL/GenBank/DDBJ databases">
        <title>A de novo genome assembly of a pear dwarfing rootstock.</title>
        <authorList>
            <person name="Wang F."/>
            <person name="Wang J."/>
            <person name="Li S."/>
            <person name="Zhang Y."/>
            <person name="Fang M."/>
            <person name="Ma L."/>
            <person name="Zhao Y."/>
            <person name="Jiang S."/>
        </authorList>
    </citation>
    <scope>NUCLEOTIDE SEQUENCE [LARGE SCALE GENOMIC DNA]</scope>
</reference>
<gene>
    <name evidence="2" type="ORF">D8674_004209</name>
</gene>
<accession>A0A5N5FY27</accession>
<evidence type="ECO:0000313" key="3">
    <source>
        <dbReference type="Proteomes" id="UP000327157"/>
    </source>
</evidence>
<dbReference type="Gene3D" id="3.30.420.10">
    <property type="entry name" value="Ribonuclease H-like superfamily/Ribonuclease H"/>
    <property type="match status" value="1"/>
</dbReference>
<dbReference type="Pfam" id="PF13456">
    <property type="entry name" value="RVT_3"/>
    <property type="match status" value="1"/>
</dbReference>